<keyword evidence="2" id="KW-1185">Reference proteome</keyword>
<dbReference type="AlphaFoldDB" id="A0A8J4WNU9"/>
<gene>
    <name evidence="1" type="ORF">PHET_08897</name>
</gene>
<dbReference type="Proteomes" id="UP000748531">
    <property type="component" value="Unassembled WGS sequence"/>
</dbReference>
<reference evidence="1" key="1">
    <citation type="submission" date="2019-05" db="EMBL/GenBank/DDBJ databases">
        <title>Annotation for the trematode Paragonimus heterotremus.</title>
        <authorList>
            <person name="Choi Y.-J."/>
        </authorList>
    </citation>
    <scope>NUCLEOTIDE SEQUENCE</scope>
    <source>
        <strain evidence="1">LC</strain>
    </source>
</reference>
<proteinExistence type="predicted"/>
<organism evidence="1 2">
    <name type="scientific">Paragonimus heterotremus</name>
    <dbReference type="NCBI Taxonomy" id="100268"/>
    <lineage>
        <taxon>Eukaryota</taxon>
        <taxon>Metazoa</taxon>
        <taxon>Spiralia</taxon>
        <taxon>Lophotrochozoa</taxon>
        <taxon>Platyhelminthes</taxon>
        <taxon>Trematoda</taxon>
        <taxon>Digenea</taxon>
        <taxon>Plagiorchiida</taxon>
        <taxon>Troglotremata</taxon>
        <taxon>Troglotrematidae</taxon>
        <taxon>Paragonimus</taxon>
    </lineage>
</organism>
<sequence length="85" mass="9420">MSNPVEENTIEIEYKEQTESGDYGRLQTDPNLKQIDPELMKKIMHIASTAGESDPSGQYRVNHTTGGLISNLSALSSDYSENKSE</sequence>
<dbReference type="EMBL" id="LUCH01005966">
    <property type="protein sequence ID" value="KAF5397645.1"/>
    <property type="molecule type" value="Genomic_DNA"/>
</dbReference>
<dbReference type="OrthoDB" id="1904536at2759"/>
<comment type="caution">
    <text evidence="1">The sequence shown here is derived from an EMBL/GenBank/DDBJ whole genome shotgun (WGS) entry which is preliminary data.</text>
</comment>
<name>A0A8J4WNU9_9TREM</name>
<protein>
    <submittedName>
        <fullName evidence="1">Uncharacterized protein</fullName>
    </submittedName>
</protein>
<accession>A0A8J4WNU9</accession>
<evidence type="ECO:0000313" key="1">
    <source>
        <dbReference type="EMBL" id="KAF5397645.1"/>
    </source>
</evidence>
<evidence type="ECO:0000313" key="2">
    <source>
        <dbReference type="Proteomes" id="UP000748531"/>
    </source>
</evidence>